<dbReference type="Proteomes" id="UP001304298">
    <property type="component" value="Unassembled WGS sequence"/>
</dbReference>
<dbReference type="PANTHER" id="PTHR34406:SF1">
    <property type="entry name" value="PROTEIN YCEI"/>
    <property type="match status" value="1"/>
</dbReference>
<evidence type="ECO:0000256" key="1">
    <source>
        <dbReference type="ARBA" id="ARBA00008812"/>
    </source>
</evidence>
<accession>A0ABU5RP44</accession>
<name>A0ABU5RP44_9PSEU</name>
<protein>
    <submittedName>
        <fullName evidence="3">YceI family protein</fullName>
    </submittedName>
</protein>
<dbReference type="SUPFAM" id="SSF101874">
    <property type="entry name" value="YceI-like"/>
    <property type="match status" value="1"/>
</dbReference>
<gene>
    <name evidence="3" type="ORF">VA596_49475</name>
</gene>
<dbReference type="InterPro" id="IPR036761">
    <property type="entry name" value="TTHA0802/YceI-like_sf"/>
</dbReference>
<dbReference type="Pfam" id="PF04264">
    <property type="entry name" value="YceI"/>
    <property type="match status" value="1"/>
</dbReference>
<comment type="similarity">
    <text evidence="1">Belongs to the UPF0312 family.</text>
</comment>
<evidence type="ECO:0000313" key="4">
    <source>
        <dbReference type="Proteomes" id="UP001304298"/>
    </source>
</evidence>
<dbReference type="InterPro" id="IPR007372">
    <property type="entry name" value="Lipid/polyisoprenoid-bd_YceI"/>
</dbReference>
<dbReference type="EMBL" id="JAYFSI010000025">
    <property type="protein sequence ID" value="MEA5367640.1"/>
    <property type="molecule type" value="Genomic_DNA"/>
</dbReference>
<dbReference type="Gene3D" id="2.40.128.110">
    <property type="entry name" value="Lipid/polyisoprenoid-binding, YceI-like"/>
    <property type="match status" value="1"/>
</dbReference>
<feature type="domain" description="Lipid/polyisoprenoid-binding YceI-like" evidence="2">
    <location>
        <begin position="9"/>
        <end position="166"/>
    </location>
</feature>
<dbReference type="RefSeq" id="WP_323337771.1">
    <property type="nucleotide sequence ID" value="NZ_JAYFSI010000025.1"/>
</dbReference>
<keyword evidence="4" id="KW-1185">Reference proteome</keyword>
<reference evidence="3 4" key="1">
    <citation type="submission" date="2023-12" db="EMBL/GenBank/DDBJ databases">
        <title>Amycolatopsis sp. V23-08.</title>
        <authorList>
            <person name="Somphong A."/>
        </authorList>
    </citation>
    <scope>NUCLEOTIDE SEQUENCE [LARGE SCALE GENOMIC DNA]</scope>
    <source>
        <strain evidence="3 4">V23-08</strain>
    </source>
</reference>
<proteinExistence type="inferred from homology"/>
<organism evidence="3 4">
    <name type="scientific">Amycolatopsis heterodermiae</name>
    <dbReference type="NCBI Taxonomy" id="3110235"/>
    <lineage>
        <taxon>Bacteria</taxon>
        <taxon>Bacillati</taxon>
        <taxon>Actinomycetota</taxon>
        <taxon>Actinomycetes</taxon>
        <taxon>Pseudonocardiales</taxon>
        <taxon>Pseudonocardiaceae</taxon>
        <taxon>Amycolatopsis</taxon>
    </lineage>
</organism>
<sequence length="168" mass="18133">MIEIPPPGEYRLDPARCRVGVSGTHLFGMSTVDGEFPLRGGTVLVGDPVTASLVTAEIDATGLSTGDRLRDTELQSRRFLHGREHPLITFTEGRPRQDGAQWLLDGVVTVRGTAGRVQCAIDAVTLMPDGFTARAATVVDRFAFGMTYGKRLGGREFTLTLDVTALRS</sequence>
<comment type="caution">
    <text evidence="3">The sequence shown here is derived from an EMBL/GenBank/DDBJ whole genome shotgun (WGS) entry which is preliminary data.</text>
</comment>
<evidence type="ECO:0000259" key="2">
    <source>
        <dbReference type="SMART" id="SM00867"/>
    </source>
</evidence>
<dbReference type="SMART" id="SM00867">
    <property type="entry name" value="YceI"/>
    <property type="match status" value="1"/>
</dbReference>
<evidence type="ECO:0000313" key="3">
    <source>
        <dbReference type="EMBL" id="MEA5367640.1"/>
    </source>
</evidence>
<dbReference type="PANTHER" id="PTHR34406">
    <property type="entry name" value="PROTEIN YCEI"/>
    <property type="match status" value="1"/>
</dbReference>